<dbReference type="GO" id="GO:0016747">
    <property type="term" value="F:acyltransferase activity, transferring groups other than amino-acyl groups"/>
    <property type="evidence" value="ECO:0007669"/>
    <property type="project" value="InterPro"/>
</dbReference>
<reference evidence="2 3" key="1">
    <citation type="submission" date="2016-11" db="EMBL/GenBank/DDBJ databases">
        <authorList>
            <person name="Jaros S."/>
            <person name="Januszkiewicz K."/>
            <person name="Wedrychowicz H."/>
        </authorList>
    </citation>
    <scope>NUCLEOTIDE SEQUENCE [LARGE SCALE GENOMIC DNA]</scope>
    <source>
        <strain evidence="2 3">DSM 19436</strain>
    </source>
</reference>
<proteinExistence type="predicted"/>
<sequence length="181" mass="20301">MRAETERLILRPWEDRDLDPFAALNSDPEVMRFFPAMRTREETAALMDYTRAMLSESGMSFLAVEEKASGDLVGMVGLAPVKPPMPCAPTVEIGWRLAKHHWGKGYASEAAKAWLAYGFGTMALPEIVAFTYVGNEPSRCVMQRLGMTRDTVDDFEHPNIVEGHTLRPHVLYRIKAAAFAR</sequence>
<dbReference type="InterPro" id="IPR000182">
    <property type="entry name" value="GNAT_dom"/>
</dbReference>
<dbReference type="PANTHER" id="PTHR43792:SF1">
    <property type="entry name" value="N-ACETYLTRANSFERASE DOMAIN-CONTAINING PROTEIN"/>
    <property type="match status" value="1"/>
</dbReference>
<name>A0A1M5A3F1_9HYPH</name>
<dbReference type="InterPro" id="IPR016181">
    <property type="entry name" value="Acyl_CoA_acyltransferase"/>
</dbReference>
<evidence type="ECO:0000313" key="2">
    <source>
        <dbReference type="EMBL" id="SHF24801.1"/>
    </source>
</evidence>
<dbReference type="Pfam" id="PF13302">
    <property type="entry name" value="Acetyltransf_3"/>
    <property type="match status" value="1"/>
</dbReference>
<accession>A0A1M5A3F1</accession>
<dbReference type="SUPFAM" id="SSF55729">
    <property type="entry name" value="Acyl-CoA N-acyltransferases (Nat)"/>
    <property type="match status" value="1"/>
</dbReference>
<protein>
    <submittedName>
        <fullName evidence="2">Protein N-acetyltransferase, RimJ/RimL family</fullName>
    </submittedName>
</protein>
<dbReference type="PANTHER" id="PTHR43792">
    <property type="entry name" value="GNAT FAMILY, PUTATIVE (AFU_ORTHOLOGUE AFUA_3G00765)-RELATED-RELATED"/>
    <property type="match status" value="1"/>
</dbReference>
<dbReference type="Proteomes" id="UP000184485">
    <property type="component" value="Unassembled WGS sequence"/>
</dbReference>
<evidence type="ECO:0000313" key="3">
    <source>
        <dbReference type="Proteomes" id="UP000184485"/>
    </source>
</evidence>
<dbReference type="OrthoDB" id="6293260at2"/>
<keyword evidence="2" id="KW-0808">Transferase</keyword>
<dbReference type="EMBL" id="FQUP01000001">
    <property type="protein sequence ID" value="SHF24801.1"/>
    <property type="molecule type" value="Genomic_DNA"/>
</dbReference>
<organism evidence="2 3">
    <name type="scientific">Kaistia soli DSM 19436</name>
    <dbReference type="NCBI Taxonomy" id="1122133"/>
    <lineage>
        <taxon>Bacteria</taxon>
        <taxon>Pseudomonadati</taxon>
        <taxon>Pseudomonadota</taxon>
        <taxon>Alphaproteobacteria</taxon>
        <taxon>Hyphomicrobiales</taxon>
        <taxon>Kaistiaceae</taxon>
        <taxon>Kaistia</taxon>
    </lineage>
</organism>
<evidence type="ECO:0000259" key="1">
    <source>
        <dbReference type="PROSITE" id="PS51186"/>
    </source>
</evidence>
<gene>
    <name evidence="2" type="ORF">SAMN02745157_2003</name>
</gene>
<dbReference type="InterPro" id="IPR051531">
    <property type="entry name" value="N-acetyltransferase"/>
</dbReference>
<dbReference type="STRING" id="1122133.SAMN02745157_2003"/>
<dbReference type="AlphaFoldDB" id="A0A1M5A3F1"/>
<dbReference type="RefSeq" id="WP_073052482.1">
    <property type="nucleotide sequence ID" value="NZ_FQUP01000001.1"/>
</dbReference>
<feature type="domain" description="N-acetyltransferase" evidence="1">
    <location>
        <begin position="8"/>
        <end position="167"/>
    </location>
</feature>
<dbReference type="PROSITE" id="PS51186">
    <property type="entry name" value="GNAT"/>
    <property type="match status" value="1"/>
</dbReference>
<keyword evidence="3" id="KW-1185">Reference proteome</keyword>
<dbReference type="Gene3D" id="3.40.630.30">
    <property type="match status" value="1"/>
</dbReference>